<dbReference type="AlphaFoldDB" id="A0AAD5LDM8"/>
<protein>
    <submittedName>
        <fullName evidence="1">Uncharacterized protein</fullName>
    </submittedName>
</protein>
<dbReference type="Proteomes" id="UP000820818">
    <property type="component" value="Linkage Group LG4"/>
</dbReference>
<accession>A0AAD5LDM8</accession>
<reference evidence="1 2" key="1">
    <citation type="submission" date="2022-05" db="EMBL/GenBank/DDBJ databases">
        <title>A multi-omics perspective on studying reproductive biology in Daphnia sinensis.</title>
        <authorList>
            <person name="Jia J."/>
        </authorList>
    </citation>
    <scope>NUCLEOTIDE SEQUENCE [LARGE SCALE GENOMIC DNA]</scope>
    <source>
        <strain evidence="1 2">WSL</strain>
    </source>
</reference>
<sequence>MQLYRLTTSKENEENQYEDFHAKTQAKRYGKELETFQSLYSPGCLHEVGAFAVD</sequence>
<gene>
    <name evidence="1" type="ORF">GHT06_014008</name>
</gene>
<organism evidence="1 2">
    <name type="scientific">Daphnia sinensis</name>
    <dbReference type="NCBI Taxonomy" id="1820382"/>
    <lineage>
        <taxon>Eukaryota</taxon>
        <taxon>Metazoa</taxon>
        <taxon>Ecdysozoa</taxon>
        <taxon>Arthropoda</taxon>
        <taxon>Crustacea</taxon>
        <taxon>Branchiopoda</taxon>
        <taxon>Diplostraca</taxon>
        <taxon>Cladocera</taxon>
        <taxon>Anomopoda</taxon>
        <taxon>Daphniidae</taxon>
        <taxon>Daphnia</taxon>
        <taxon>Daphnia similis group</taxon>
    </lineage>
</organism>
<keyword evidence="2" id="KW-1185">Reference proteome</keyword>
<comment type="caution">
    <text evidence="1">The sequence shown here is derived from an EMBL/GenBank/DDBJ whole genome shotgun (WGS) entry which is preliminary data.</text>
</comment>
<name>A0AAD5LDM8_9CRUS</name>
<evidence type="ECO:0000313" key="1">
    <source>
        <dbReference type="EMBL" id="KAI9560000.1"/>
    </source>
</evidence>
<proteinExistence type="predicted"/>
<dbReference type="EMBL" id="WJBH02000004">
    <property type="protein sequence ID" value="KAI9560000.1"/>
    <property type="molecule type" value="Genomic_DNA"/>
</dbReference>
<evidence type="ECO:0000313" key="2">
    <source>
        <dbReference type="Proteomes" id="UP000820818"/>
    </source>
</evidence>